<dbReference type="PROSITE" id="PS00160">
    <property type="entry name" value="ALDOLASE_KDPG_KHG_2"/>
    <property type="match status" value="1"/>
</dbReference>
<accession>A0A1I3Q5S4</accession>
<dbReference type="InterPro" id="IPR013785">
    <property type="entry name" value="Aldolase_TIM"/>
</dbReference>
<reference evidence="6 7" key="1">
    <citation type="submission" date="2016-10" db="EMBL/GenBank/DDBJ databases">
        <authorList>
            <person name="de Groot N.N."/>
        </authorList>
    </citation>
    <scope>NUCLEOTIDE SEQUENCE [LARGE SCALE GENOMIC DNA]</scope>
    <source>
        <strain evidence="6 7">DSM 44468</strain>
    </source>
</reference>
<dbReference type="GO" id="GO:0016829">
    <property type="term" value="F:lyase activity"/>
    <property type="evidence" value="ECO:0007669"/>
    <property type="project" value="UniProtKB-KW"/>
</dbReference>
<evidence type="ECO:0000256" key="4">
    <source>
        <dbReference type="ARBA" id="ARBA00023239"/>
    </source>
</evidence>
<comment type="pathway">
    <text evidence="1">Carbohydrate acid metabolism.</text>
</comment>
<protein>
    <submittedName>
        <fullName evidence="6">2-dehydro-3-deoxyphosphogluconate aldolase / (4S)-4-hydroxy-2-oxoglutarate aldolase</fullName>
    </submittedName>
</protein>
<dbReference type="STRING" id="115433.SAMN05421835_104195"/>
<dbReference type="Proteomes" id="UP000199025">
    <property type="component" value="Unassembled WGS sequence"/>
</dbReference>
<dbReference type="EMBL" id="FORP01000004">
    <property type="protein sequence ID" value="SFJ29208.1"/>
    <property type="molecule type" value="Genomic_DNA"/>
</dbReference>
<comment type="subunit">
    <text evidence="3">Homotrimer.</text>
</comment>
<dbReference type="RefSeq" id="WP_091505397.1">
    <property type="nucleotide sequence ID" value="NZ_FORP01000004.1"/>
</dbReference>
<evidence type="ECO:0000256" key="5">
    <source>
        <dbReference type="ARBA" id="ARBA00023277"/>
    </source>
</evidence>
<keyword evidence="7" id="KW-1185">Reference proteome</keyword>
<dbReference type="CDD" id="cd00452">
    <property type="entry name" value="KDPG_aldolase"/>
    <property type="match status" value="1"/>
</dbReference>
<dbReference type="PANTHER" id="PTHR30246:SF1">
    <property type="entry name" value="2-DEHYDRO-3-DEOXY-6-PHOSPHOGALACTONATE ALDOLASE-RELATED"/>
    <property type="match status" value="1"/>
</dbReference>
<dbReference type="NCBIfam" id="TIGR01182">
    <property type="entry name" value="eda"/>
    <property type="match status" value="1"/>
</dbReference>
<dbReference type="Gene3D" id="3.20.20.70">
    <property type="entry name" value="Aldolase class I"/>
    <property type="match status" value="1"/>
</dbReference>
<dbReference type="OrthoDB" id="9805177at2"/>
<comment type="similarity">
    <text evidence="2">Belongs to the KHG/KDPG aldolase family.</text>
</comment>
<evidence type="ECO:0000313" key="6">
    <source>
        <dbReference type="EMBL" id="SFJ29208.1"/>
    </source>
</evidence>
<organism evidence="6 7">
    <name type="scientific">Amycolatopsis sacchari</name>
    <dbReference type="NCBI Taxonomy" id="115433"/>
    <lineage>
        <taxon>Bacteria</taxon>
        <taxon>Bacillati</taxon>
        <taxon>Actinomycetota</taxon>
        <taxon>Actinomycetes</taxon>
        <taxon>Pseudonocardiales</taxon>
        <taxon>Pseudonocardiaceae</taxon>
        <taxon>Amycolatopsis</taxon>
    </lineage>
</organism>
<evidence type="ECO:0000256" key="3">
    <source>
        <dbReference type="ARBA" id="ARBA00011233"/>
    </source>
</evidence>
<name>A0A1I3Q5S4_9PSEU</name>
<evidence type="ECO:0000256" key="1">
    <source>
        <dbReference type="ARBA" id="ARBA00004761"/>
    </source>
</evidence>
<dbReference type="InterPro" id="IPR000887">
    <property type="entry name" value="Aldlse_KDPG_KHG"/>
</dbReference>
<evidence type="ECO:0000313" key="7">
    <source>
        <dbReference type="Proteomes" id="UP000199025"/>
    </source>
</evidence>
<dbReference type="SUPFAM" id="SSF51569">
    <property type="entry name" value="Aldolase"/>
    <property type="match status" value="1"/>
</dbReference>
<keyword evidence="5" id="KW-0119">Carbohydrate metabolism</keyword>
<proteinExistence type="inferred from homology"/>
<dbReference type="Pfam" id="PF01081">
    <property type="entry name" value="Aldolase"/>
    <property type="match status" value="1"/>
</dbReference>
<dbReference type="PANTHER" id="PTHR30246">
    <property type="entry name" value="2-KETO-3-DEOXY-6-PHOSPHOGLUCONATE ALDOLASE"/>
    <property type="match status" value="1"/>
</dbReference>
<dbReference type="InterPro" id="IPR031338">
    <property type="entry name" value="KDPG/KHG_AS_2"/>
</dbReference>
<dbReference type="AlphaFoldDB" id="A0A1I3Q5S4"/>
<sequence length="212" mass="21045">MSVLADLGALRVVPVVEIEDADAAVPLARALVAGGLPVMEVTYRTSAARAAIERVAAEVPELLVGAGTLLTPANVADAAEAGARFGVSPGCGGGVLAAAREAGLPFVPGAVTPAEIMDCLAAGYDVVKFFPAAAYGGLGTLRSLAGPFAAAGVRFVPTGGVSPDNLAEYLALPAVLAVGGTWVAPRADISAGKWDEIAARARTAVKLVEAAS</sequence>
<keyword evidence="4" id="KW-0456">Lyase</keyword>
<gene>
    <name evidence="6" type="ORF">SAMN05421835_104195</name>
</gene>
<evidence type="ECO:0000256" key="2">
    <source>
        <dbReference type="ARBA" id="ARBA00006906"/>
    </source>
</evidence>